<dbReference type="AlphaFoldDB" id="A0A0P1G905"/>
<proteinExistence type="predicted"/>
<evidence type="ECO:0000313" key="1">
    <source>
        <dbReference type="EMBL" id="CUH77888.1"/>
    </source>
</evidence>
<dbReference type="EMBL" id="CYSD01000021">
    <property type="protein sequence ID" value="CUH77888.1"/>
    <property type="molecule type" value="Genomic_DNA"/>
</dbReference>
<name>A0A0P1G905_9RHOB</name>
<accession>A0A0P1G905</accession>
<dbReference type="Proteomes" id="UP000052022">
    <property type="component" value="Unassembled WGS sequence"/>
</dbReference>
<sequence>MFNFEKSKSRVKLICPTRTGRQTAPHRRTWNPDFVPMEMFGFAQQIWRDHAVVWSTTVFK</sequence>
<organism evidence="1 2">
    <name type="scientific">Tritonibacter multivorans</name>
    <dbReference type="NCBI Taxonomy" id="928856"/>
    <lineage>
        <taxon>Bacteria</taxon>
        <taxon>Pseudomonadati</taxon>
        <taxon>Pseudomonadota</taxon>
        <taxon>Alphaproteobacteria</taxon>
        <taxon>Rhodobacterales</taxon>
        <taxon>Paracoccaceae</taxon>
        <taxon>Tritonibacter</taxon>
    </lineage>
</organism>
<protein>
    <submittedName>
        <fullName evidence="1">Uncharacterized protein</fullName>
    </submittedName>
</protein>
<evidence type="ECO:0000313" key="2">
    <source>
        <dbReference type="Proteomes" id="UP000052022"/>
    </source>
</evidence>
<reference evidence="1 2" key="1">
    <citation type="submission" date="2015-09" db="EMBL/GenBank/DDBJ databases">
        <authorList>
            <consortium name="Swine Surveillance"/>
        </authorList>
    </citation>
    <scope>NUCLEOTIDE SEQUENCE [LARGE SCALE GENOMIC DNA]</scope>
    <source>
        <strain evidence="1 2">CECT 7557</strain>
    </source>
</reference>
<gene>
    <name evidence="1" type="ORF">TRM7557_01632</name>
</gene>
<keyword evidence="2" id="KW-1185">Reference proteome</keyword>
<dbReference type="STRING" id="928856.SAMN04488049_10715"/>